<dbReference type="PANTHER" id="PTHR31204:SF1">
    <property type="entry name" value="SIGMA INTRACELLULAR RECEPTOR 2"/>
    <property type="match status" value="1"/>
</dbReference>
<feature type="domain" description="EXPERA" evidence="8">
    <location>
        <begin position="12"/>
        <end position="149"/>
    </location>
</feature>
<feature type="transmembrane region" description="Helical" evidence="7">
    <location>
        <begin position="69"/>
        <end position="88"/>
    </location>
</feature>
<accession>W2S3W6</accession>
<comment type="subcellular location">
    <subcellularLocation>
        <location evidence="1">Endoplasmic reticulum membrane</location>
        <topology evidence="1">Multi-pass membrane protein</topology>
    </subcellularLocation>
</comment>
<reference evidence="9 10" key="1">
    <citation type="submission" date="2013-03" db="EMBL/GenBank/DDBJ databases">
        <title>The Genome Sequence of Phialophora europaea CBS 101466.</title>
        <authorList>
            <consortium name="The Broad Institute Genomics Platform"/>
            <person name="Cuomo C."/>
            <person name="de Hoog S."/>
            <person name="Gorbushina A."/>
            <person name="Walker B."/>
            <person name="Young S.K."/>
            <person name="Zeng Q."/>
            <person name="Gargeya S."/>
            <person name="Fitzgerald M."/>
            <person name="Haas B."/>
            <person name="Abouelleil A."/>
            <person name="Allen A.W."/>
            <person name="Alvarado L."/>
            <person name="Arachchi H.M."/>
            <person name="Berlin A.M."/>
            <person name="Chapman S.B."/>
            <person name="Gainer-Dewar J."/>
            <person name="Goldberg J."/>
            <person name="Griggs A."/>
            <person name="Gujja S."/>
            <person name="Hansen M."/>
            <person name="Howarth C."/>
            <person name="Imamovic A."/>
            <person name="Ireland A."/>
            <person name="Larimer J."/>
            <person name="McCowan C."/>
            <person name="Murphy C."/>
            <person name="Pearson M."/>
            <person name="Poon T.W."/>
            <person name="Priest M."/>
            <person name="Roberts A."/>
            <person name="Saif S."/>
            <person name="Shea T."/>
            <person name="Sisk P."/>
            <person name="Sykes S."/>
            <person name="Wortman J."/>
            <person name="Nusbaum C."/>
            <person name="Birren B."/>
        </authorList>
    </citation>
    <scope>NUCLEOTIDE SEQUENCE [LARGE SCALE GENOMIC DNA]</scope>
    <source>
        <strain evidence="9 10">CBS 101466</strain>
    </source>
</reference>
<evidence type="ECO:0000256" key="2">
    <source>
        <dbReference type="ARBA" id="ARBA00009096"/>
    </source>
</evidence>
<name>W2S3W6_CYPE1</name>
<proteinExistence type="inferred from homology"/>
<dbReference type="EMBL" id="KB822718">
    <property type="protein sequence ID" value="ETN42654.1"/>
    <property type="molecule type" value="Genomic_DNA"/>
</dbReference>
<feature type="transmembrane region" description="Helical" evidence="7">
    <location>
        <begin position="100"/>
        <end position="123"/>
    </location>
</feature>
<evidence type="ECO:0000256" key="4">
    <source>
        <dbReference type="ARBA" id="ARBA00022824"/>
    </source>
</evidence>
<dbReference type="PROSITE" id="PS51751">
    <property type="entry name" value="EXPERA"/>
    <property type="match status" value="1"/>
</dbReference>
<dbReference type="AlphaFoldDB" id="W2S3W6"/>
<dbReference type="InterPro" id="IPR016964">
    <property type="entry name" value="Sigma2_recept"/>
</dbReference>
<dbReference type="FunCoup" id="W2S3W6">
    <property type="interactions" value="46"/>
</dbReference>
<evidence type="ECO:0000256" key="5">
    <source>
        <dbReference type="ARBA" id="ARBA00022989"/>
    </source>
</evidence>
<dbReference type="OrthoDB" id="433124at2759"/>
<keyword evidence="6 7" id="KW-0472">Membrane</keyword>
<dbReference type="eggNOG" id="KOG0012">
    <property type="taxonomic scope" value="Eukaryota"/>
</dbReference>
<dbReference type="STRING" id="1220924.W2S3W6"/>
<keyword evidence="4 7" id="KW-0256">Endoplasmic reticulum</keyword>
<evidence type="ECO:0000313" key="10">
    <source>
        <dbReference type="Proteomes" id="UP000030752"/>
    </source>
</evidence>
<dbReference type="Pfam" id="PF05241">
    <property type="entry name" value="EBP"/>
    <property type="match status" value="1"/>
</dbReference>
<feature type="transmembrane region" description="Helical" evidence="7">
    <location>
        <begin position="12"/>
        <end position="36"/>
    </location>
</feature>
<dbReference type="HOGENOM" id="CLU_086812_2_1_1"/>
<evidence type="ECO:0000256" key="3">
    <source>
        <dbReference type="ARBA" id="ARBA00022692"/>
    </source>
</evidence>
<organism evidence="9 10">
    <name type="scientific">Cyphellophora europaea (strain CBS 101466)</name>
    <name type="common">Phialophora europaea</name>
    <dbReference type="NCBI Taxonomy" id="1220924"/>
    <lineage>
        <taxon>Eukaryota</taxon>
        <taxon>Fungi</taxon>
        <taxon>Dikarya</taxon>
        <taxon>Ascomycota</taxon>
        <taxon>Pezizomycotina</taxon>
        <taxon>Eurotiomycetes</taxon>
        <taxon>Chaetothyriomycetidae</taxon>
        <taxon>Chaetothyriales</taxon>
        <taxon>Cyphellophoraceae</taxon>
        <taxon>Cyphellophora</taxon>
    </lineage>
</organism>
<feature type="transmembrane region" description="Helical" evidence="7">
    <location>
        <begin position="138"/>
        <end position="156"/>
    </location>
</feature>
<dbReference type="InterPro" id="IPR033118">
    <property type="entry name" value="EXPERA"/>
</dbReference>
<evidence type="ECO:0000256" key="7">
    <source>
        <dbReference type="PIRNR" id="PIRNR031032"/>
    </source>
</evidence>
<keyword evidence="5 7" id="KW-1133">Transmembrane helix</keyword>
<dbReference type="GO" id="GO:0005789">
    <property type="term" value="C:endoplasmic reticulum membrane"/>
    <property type="evidence" value="ECO:0007669"/>
    <property type="project" value="UniProtKB-SubCell"/>
</dbReference>
<dbReference type="GeneID" id="19969150"/>
<protein>
    <recommendedName>
        <fullName evidence="7">Efficient mitochondria targeting-associated protein 19</fullName>
    </recommendedName>
</protein>
<evidence type="ECO:0000313" key="9">
    <source>
        <dbReference type="EMBL" id="ETN42654.1"/>
    </source>
</evidence>
<keyword evidence="3 7" id="KW-0812">Transmembrane</keyword>
<dbReference type="PIRSF" id="PIRSF031032">
    <property type="entry name" value="TMP_97_prd"/>
    <property type="match status" value="1"/>
</dbReference>
<dbReference type="Proteomes" id="UP000030752">
    <property type="component" value="Unassembled WGS sequence"/>
</dbReference>
<keyword evidence="10" id="KW-1185">Reference proteome</keyword>
<sequence>MAPQPSGTQRTLNNVYLVFFAIHIPVILFVDLVRFYPEGAAPSISLTIQDYYVNNFHDKFFSDEAPSWFTAYLVLEAVYHLPVSAWMLNALLEDHPQLPLQLLIFAMQTALTTFTCLVEMLSWPDYSIEEQLKLCSLYVPYLALAVVMGIDSSLRLKRIIEAKAKAN</sequence>
<dbReference type="InterPro" id="IPR051987">
    <property type="entry name" value="Sigma-2_receptor-like"/>
</dbReference>
<gene>
    <name evidence="9" type="ORF">HMPREF1541_01811</name>
</gene>
<dbReference type="VEuPathDB" id="FungiDB:HMPREF1541_01811"/>
<evidence type="ECO:0000256" key="1">
    <source>
        <dbReference type="ARBA" id="ARBA00004477"/>
    </source>
</evidence>
<dbReference type="PANTHER" id="PTHR31204">
    <property type="entry name" value="SIGMA INTRACELLULAR RECEPTOR 2"/>
    <property type="match status" value="1"/>
</dbReference>
<evidence type="ECO:0000259" key="8">
    <source>
        <dbReference type="PROSITE" id="PS51751"/>
    </source>
</evidence>
<comment type="similarity">
    <text evidence="2">Belongs to the TMEM97/sigma-2 receptor family.</text>
</comment>
<dbReference type="InParanoid" id="W2S3W6"/>
<evidence type="ECO:0000256" key="6">
    <source>
        <dbReference type="ARBA" id="ARBA00023136"/>
    </source>
</evidence>
<dbReference type="RefSeq" id="XP_008714390.1">
    <property type="nucleotide sequence ID" value="XM_008716168.1"/>
</dbReference>